<accession>A0A4Z0PQQ9</accession>
<organism evidence="2 3">
    <name type="scientific">Hymenobacter elongatus</name>
    <dbReference type="NCBI Taxonomy" id="877208"/>
    <lineage>
        <taxon>Bacteria</taxon>
        <taxon>Pseudomonadati</taxon>
        <taxon>Bacteroidota</taxon>
        <taxon>Cytophagia</taxon>
        <taxon>Cytophagales</taxon>
        <taxon>Hymenobacteraceae</taxon>
        <taxon>Hymenobacter</taxon>
    </lineage>
</organism>
<dbReference type="OrthoDB" id="883703at2"/>
<feature type="compositionally biased region" description="Low complexity" evidence="1">
    <location>
        <begin position="279"/>
        <end position="293"/>
    </location>
</feature>
<gene>
    <name evidence="2" type="ORF">E5J99_00370</name>
</gene>
<comment type="caution">
    <text evidence="2">The sequence shown here is derived from an EMBL/GenBank/DDBJ whole genome shotgun (WGS) entry which is preliminary data.</text>
</comment>
<sequence length="310" mass="32521">MHNIDRTLQELESGPLLTGEYENGYEYSAQGEYGQEMEFGQEFGQEYSGEFGQEYSQEFEASQGENLELEMAYQLLEVSNEQELNQFLGGLMSRAAGAVGGAASRFVGSPAGRSVGQYLVNFGKKTLPQLASQYGGQAGGSVGGKVGSALGGRFGATGAKLGNWAGQKAGSWAGQKAGGWAGTQAGNWVADNAQRIFNLELETLSPENQELEIARSYVRFATDVTRRAQQAVRQNPGLSLGELGQQVLSASVPKLAPGLLTQGAKPAAAGSANGRARVAASPAGAGPNGRPRPTSGTWIRRGNAIVLRNA</sequence>
<reference evidence="2 3" key="1">
    <citation type="submission" date="2019-04" db="EMBL/GenBank/DDBJ databases">
        <authorList>
            <person name="Feng G."/>
            <person name="Zhang J."/>
            <person name="Zhu H."/>
        </authorList>
    </citation>
    <scope>NUCLEOTIDE SEQUENCE [LARGE SCALE GENOMIC DNA]</scope>
    <source>
        <strain evidence="2 3">JCM 17223</strain>
    </source>
</reference>
<dbReference type="RefSeq" id="WP_135495731.1">
    <property type="nucleotide sequence ID" value="NZ_SRLD01000001.1"/>
</dbReference>
<evidence type="ECO:0000256" key="1">
    <source>
        <dbReference type="SAM" id="MobiDB-lite"/>
    </source>
</evidence>
<keyword evidence="3" id="KW-1185">Reference proteome</keyword>
<proteinExistence type="predicted"/>
<evidence type="ECO:0000313" key="3">
    <source>
        <dbReference type="Proteomes" id="UP000297739"/>
    </source>
</evidence>
<feature type="region of interest" description="Disordered" evidence="1">
    <location>
        <begin position="266"/>
        <end position="297"/>
    </location>
</feature>
<protein>
    <submittedName>
        <fullName evidence="2">Uncharacterized protein</fullName>
    </submittedName>
</protein>
<dbReference type="Proteomes" id="UP000297739">
    <property type="component" value="Unassembled WGS sequence"/>
</dbReference>
<dbReference type="EMBL" id="SRLD01000001">
    <property type="protein sequence ID" value="TGE20057.1"/>
    <property type="molecule type" value="Genomic_DNA"/>
</dbReference>
<evidence type="ECO:0000313" key="2">
    <source>
        <dbReference type="EMBL" id="TGE20057.1"/>
    </source>
</evidence>
<dbReference type="AlphaFoldDB" id="A0A4Z0PQQ9"/>
<name>A0A4Z0PQQ9_9BACT</name>